<evidence type="ECO:0008006" key="4">
    <source>
        <dbReference type="Google" id="ProtNLM"/>
    </source>
</evidence>
<name>A0A5J4WDQ4_9EUKA</name>
<reference evidence="2 3" key="1">
    <citation type="submission" date="2019-03" db="EMBL/GenBank/DDBJ databases">
        <title>Single cell metagenomics reveals metabolic interactions within the superorganism composed of flagellate Streblomastix strix and complex community of Bacteroidetes bacteria on its surface.</title>
        <authorList>
            <person name="Treitli S.C."/>
            <person name="Kolisko M."/>
            <person name="Husnik F."/>
            <person name="Keeling P."/>
            <person name="Hampl V."/>
        </authorList>
    </citation>
    <scope>NUCLEOTIDE SEQUENCE [LARGE SCALE GENOMIC DNA]</scope>
    <source>
        <strain evidence="2">ST1C</strain>
    </source>
</reference>
<dbReference type="AlphaFoldDB" id="A0A5J4WDQ4"/>
<evidence type="ECO:0000313" key="2">
    <source>
        <dbReference type="EMBL" id="KAA6393020.1"/>
    </source>
</evidence>
<accession>A0A5J4WDQ4</accession>
<feature type="coiled-coil region" evidence="1">
    <location>
        <begin position="50"/>
        <end position="108"/>
    </location>
</feature>
<gene>
    <name evidence="2" type="ORF">EZS28_011455</name>
</gene>
<organism evidence="2 3">
    <name type="scientific">Streblomastix strix</name>
    <dbReference type="NCBI Taxonomy" id="222440"/>
    <lineage>
        <taxon>Eukaryota</taxon>
        <taxon>Metamonada</taxon>
        <taxon>Preaxostyla</taxon>
        <taxon>Oxymonadida</taxon>
        <taxon>Streblomastigidae</taxon>
        <taxon>Streblomastix</taxon>
    </lineage>
</organism>
<dbReference type="Proteomes" id="UP000324800">
    <property type="component" value="Unassembled WGS sequence"/>
</dbReference>
<evidence type="ECO:0000313" key="3">
    <source>
        <dbReference type="Proteomes" id="UP000324800"/>
    </source>
</evidence>
<protein>
    <recommendedName>
        <fullName evidence="4">SPRY domain-containing protein</fullName>
    </recommendedName>
</protein>
<evidence type="ECO:0000256" key="1">
    <source>
        <dbReference type="SAM" id="Coils"/>
    </source>
</evidence>
<sequence>MATSFSESLRTPQVQGLSSENIKIEISDHFTCLLFQQLNASDMIGLVSILSKLSEEKSEEKKKIAQRSKKIIELEHKGQEKLRQISELERKDQDNKRKEQDKKRIIDENKKKISELQGRDEDNIKKIIDLERQLADSKSKPIINNHIVSQPKSEEIPISITVPFGSYIKKEGEFTYTSTKDDLKTFPIDQYIALGKFRFFGVMKYGPSVPFDGYPLNYPHNKNCMYFRYGGEVKQNGKSTEGNQRIIQGDLITLEVNMDIVPRTVRLFINGVLQPVYMSGIPDSIQFYV</sequence>
<proteinExistence type="predicted"/>
<keyword evidence="1" id="KW-0175">Coiled coil</keyword>
<comment type="caution">
    <text evidence="2">The sequence shown here is derived from an EMBL/GenBank/DDBJ whole genome shotgun (WGS) entry which is preliminary data.</text>
</comment>
<dbReference type="EMBL" id="SNRW01002363">
    <property type="protein sequence ID" value="KAA6393020.1"/>
    <property type="molecule type" value="Genomic_DNA"/>
</dbReference>